<dbReference type="EMBL" id="AFBP01000038">
    <property type="protein sequence ID" value="EGG54470.1"/>
    <property type="molecule type" value="Genomic_DNA"/>
</dbReference>
<feature type="region of interest" description="Disordered" evidence="1">
    <location>
        <begin position="927"/>
        <end position="957"/>
    </location>
</feature>
<dbReference type="InterPro" id="IPR041047">
    <property type="entry name" value="LPD1"/>
</dbReference>
<proteinExistence type="predicted"/>
<reference evidence="4 5" key="1">
    <citation type="submission" date="2011-02" db="EMBL/GenBank/DDBJ databases">
        <authorList>
            <person name="Weinstock G."/>
            <person name="Sodergren E."/>
            <person name="Clifton S."/>
            <person name="Fulton L."/>
            <person name="Fulton B."/>
            <person name="Courtney L."/>
            <person name="Fronick C."/>
            <person name="Harrison M."/>
            <person name="Strong C."/>
            <person name="Farmer C."/>
            <person name="Delahaunty K."/>
            <person name="Markovic C."/>
            <person name="Hall O."/>
            <person name="Minx P."/>
            <person name="Tomlinson C."/>
            <person name="Mitreva M."/>
            <person name="Hou S."/>
            <person name="Chen J."/>
            <person name="Wollam A."/>
            <person name="Pepin K.H."/>
            <person name="Johnson M."/>
            <person name="Bhonagiri V."/>
            <person name="Zhang X."/>
            <person name="Suruliraj S."/>
            <person name="Warren W."/>
            <person name="Chinwalla A."/>
            <person name="Mardis E.R."/>
            <person name="Wilson R.K."/>
        </authorList>
    </citation>
    <scope>NUCLEOTIDE SEQUENCE [LARGE SCALE GENOMIC DNA]</scope>
    <source>
        <strain evidence="4 5">YIT 11859</strain>
    </source>
</reference>
<feature type="region of interest" description="Disordered" evidence="1">
    <location>
        <begin position="1158"/>
        <end position="1182"/>
    </location>
</feature>
<feature type="domain" description="Large polyvalent protein-associated" evidence="2">
    <location>
        <begin position="623"/>
        <end position="698"/>
    </location>
</feature>
<dbReference type="GeneID" id="43348860"/>
<dbReference type="HOGENOM" id="CLU_272835_0_0_4"/>
<dbReference type="RefSeq" id="WP_008864257.1">
    <property type="nucleotide sequence ID" value="NZ_GL883710.1"/>
</dbReference>
<sequence>MLLAEQLEFDFFAPPEHEKPKADKKPAVLTAIKDADILNYQLNRDGSRKLQDFGEDLHNTRKGRSVNRSTEPYKFIQGSPEELEKRLASEPLDKIWPKSSILELHKDNPEAAACLWLVRSTLRGRRPAKDTYKFRRYLHTASAAIALHRQVINGELAPEAPTEAFDHFYEVGDKYKVLAHISTKYWPFIGAYSIGDAQDICRWNDFRLSDDTDIESYQYQCILPGSRDNKQLCLKNSDGKLFPYYAVAVGNSEKEFEANIEKQLKTTFGKLLETASQPEKEQESKPKPALSIKLYGRGVRNSHTYEVYGKSGTIEFQLTDKIAFESDEAFWNYVNTHRTELENKYREFRAEFSKTEKDWRSGSPIRDRVGPDYREGKDATPEMFMSTFGFRGVEFGNWVKQGKNGRERQWMLNNAYDSLMDLSKILGIPPKAVALDGELGLCFGSRGHGSASAHYEPANRLINLTKTKGYSCLAHEWFHALDHYLMRTNYREKLDVRMLSEQVDSEVIFKLTPKAQERINEGGKKIYSLWMGSASRVEYELKTNPKAAELARRVVAGELDQADINLDIADRGRELVYKVTLTKEDLLQTERGAADKIRPELHHAWAETIDTIRSTAMHRRMLKKKAYWNSKTEEAARSFEAFVEVRSQELGITNDFLTNGAFVEKTLDKNSYYPYLDGVDVRRVSEKFKALFEEIKTKETNKGVALFSKTREGKSGAKISEIREALEKKFGKTTINALIDNGRLKIISDINDVPPYLSALPEELKNSKKNTKTGFIVPDQFAHEGNPEGIFATLNIKGNLKYPNGEIVIKEGFYRLNKHRGLGAKHLTANAIEFPSRDLFPTEANKTEAALLSLREVLTSATRLYKESETQFVFYSPKYNRGVPCEFNNKNNSFSVITDRPVKPKFDVERLWGNDSVRLSGALIFPDRDASATPPSSGPDIEDNQTELQPTTSHEDLYTDVNYTEEIRNKLALVRSGKKRSFKKTPHFINSGEGRVQGFYEQEHKTAFLIAENLVPEAASSVLLHEVGIHMAYDSELKEKVIPLVKEAPRLLEEGFRQRDPVCLAAEIRLKDSGITKDHPNYAEETAAYLVEECSKQRNALPKLQRWYKQMRSAVSVWLFNHGFKDCKTLTTDDFVTIAKSNLHMIALHPELLKHQSIQEHSPASEGLSQKKQRKANSSLER</sequence>
<dbReference type="Pfam" id="PF18799">
    <property type="entry name" value="LPD5"/>
    <property type="match status" value="1"/>
</dbReference>
<evidence type="ECO:0000259" key="2">
    <source>
        <dbReference type="Pfam" id="PF18796"/>
    </source>
</evidence>
<evidence type="ECO:0000313" key="5">
    <source>
        <dbReference type="Proteomes" id="UP000005156"/>
    </source>
</evidence>
<keyword evidence="5" id="KW-1185">Reference proteome</keyword>
<dbReference type="AlphaFoldDB" id="F3QKJ1"/>
<evidence type="ECO:0000313" key="4">
    <source>
        <dbReference type="EMBL" id="EGG54470.1"/>
    </source>
</evidence>
<comment type="caution">
    <text evidence="4">The sequence shown here is derived from an EMBL/GenBank/DDBJ whole genome shotgun (WGS) entry which is preliminary data.</text>
</comment>
<evidence type="ECO:0000256" key="1">
    <source>
        <dbReference type="SAM" id="MobiDB-lite"/>
    </source>
</evidence>
<evidence type="ECO:0008006" key="6">
    <source>
        <dbReference type="Google" id="ProtNLM"/>
    </source>
</evidence>
<protein>
    <recommendedName>
        <fullName evidence="6">Large polyvalent protein-associated domain-containing protein</fullName>
    </recommendedName>
</protein>
<feature type="domain" description="Large polyvalent protein-associated" evidence="3">
    <location>
        <begin position="258"/>
        <end position="386"/>
    </location>
</feature>
<evidence type="ECO:0000259" key="3">
    <source>
        <dbReference type="Pfam" id="PF18799"/>
    </source>
</evidence>
<gene>
    <name evidence="4" type="ORF">HMPREF9439_01451</name>
</gene>
<dbReference type="eggNOG" id="COG1040">
    <property type="taxonomic scope" value="Bacteria"/>
</dbReference>
<name>F3QKJ1_9BURK</name>
<feature type="compositionally biased region" description="Polar residues" evidence="1">
    <location>
        <begin position="1159"/>
        <end position="1182"/>
    </location>
</feature>
<dbReference type="InterPro" id="IPR040651">
    <property type="entry name" value="LPD5"/>
</dbReference>
<dbReference type="Pfam" id="PF18796">
    <property type="entry name" value="LPD1"/>
    <property type="match status" value="1"/>
</dbReference>
<organism evidence="4 5">
    <name type="scientific">Parasutterella excrementihominis YIT 11859</name>
    <dbReference type="NCBI Taxonomy" id="762966"/>
    <lineage>
        <taxon>Bacteria</taxon>
        <taxon>Pseudomonadati</taxon>
        <taxon>Pseudomonadota</taxon>
        <taxon>Betaproteobacteria</taxon>
        <taxon>Burkholderiales</taxon>
        <taxon>Sutterellaceae</taxon>
        <taxon>Parasutterella</taxon>
    </lineage>
</organism>
<accession>F3QKJ1</accession>
<dbReference type="Proteomes" id="UP000005156">
    <property type="component" value="Unassembled WGS sequence"/>
</dbReference>
<dbReference type="OrthoDB" id="9151960at2"/>